<dbReference type="GO" id="GO:0005506">
    <property type="term" value="F:iron ion binding"/>
    <property type="evidence" value="ECO:0007669"/>
    <property type="project" value="InterPro"/>
</dbReference>
<dbReference type="Proteomes" id="UP000256774">
    <property type="component" value="Unassembled WGS sequence"/>
</dbReference>
<organism evidence="3 4">
    <name type="scientific">Paraperlucidibaca baekdonensis</name>
    <dbReference type="NCBI Taxonomy" id="748120"/>
    <lineage>
        <taxon>Bacteria</taxon>
        <taxon>Pseudomonadati</taxon>
        <taxon>Pseudomonadota</taxon>
        <taxon>Gammaproteobacteria</taxon>
        <taxon>Moraxellales</taxon>
        <taxon>Moraxellaceae</taxon>
        <taxon>Paraperlucidibaca</taxon>
    </lineage>
</organism>
<protein>
    <submittedName>
        <fullName evidence="3">Sterol desaturase/sphingolipid hydroxylase (Fatty acid hydroxylase superfamily)</fullName>
    </submittedName>
</protein>
<dbReference type="InterPro" id="IPR006694">
    <property type="entry name" value="Fatty_acid_hydroxylase"/>
</dbReference>
<sequence length="285" mass="32835">MQQQQVQGLAIIALFGGFAAVELLRRRFFSPHATREDNRLDLVMGLLLPLFIVPAIILLCNLLGQWLFPDAQNQLADWPIWLMIVALLLSDDLTQYWWHRLSHTSWMWPFHRAHHAAAYMGVRVVYRNNFFYYLFMPGLWASGIWLYLGFGWVYVSYAIVKMAVIIGAHSEARWDEKLYAIPALRPLMWLLERTISTPATHFAHHALSQKDGIGHYTGNYGNLLFFWDVLFGTAHITRQYPPAFGLPDDIRHGSEKWQVQVFYPLLKSSRAETVLSGTPVPPPEA</sequence>
<evidence type="ECO:0000313" key="4">
    <source>
        <dbReference type="Proteomes" id="UP000256774"/>
    </source>
</evidence>
<evidence type="ECO:0000256" key="1">
    <source>
        <dbReference type="SAM" id="Phobius"/>
    </source>
</evidence>
<dbReference type="GO" id="GO:0016491">
    <property type="term" value="F:oxidoreductase activity"/>
    <property type="evidence" value="ECO:0007669"/>
    <property type="project" value="InterPro"/>
</dbReference>
<dbReference type="Pfam" id="PF04116">
    <property type="entry name" value="FA_hydroxylase"/>
    <property type="match status" value="1"/>
</dbReference>
<comment type="caution">
    <text evidence="3">The sequence shown here is derived from an EMBL/GenBank/DDBJ whole genome shotgun (WGS) entry which is preliminary data.</text>
</comment>
<dbReference type="OrthoDB" id="9770329at2"/>
<dbReference type="AlphaFoldDB" id="A0A3E0H2S8"/>
<evidence type="ECO:0000259" key="2">
    <source>
        <dbReference type="Pfam" id="PF04116"/>
    </source>
</evidence>
<feature type="transmembrane region" description="Helical" evidence="1">
    <location>
        <begin position="45"/>
        <end position="68"/>
    </location>
</feature>
<gene>
    <name evidence="3" type="ORF">DFR26_1395</name>
</gene>
<dbReference type="EMBL" id="QUNR01000003">
    <property type="protein sequence ID" value="REH37619.1"/>
    <property type="molecule type" value="Genomic_DNA"/>
</dbReference>
<evidence type="ECO:0000313" key="3">
    <source>
        <dbReference type="EMBL" id="REH37619.1"/>
    </source>
</evidence>
<keyword evidence="1" id="KW-0812">Transmembrane</keyword>
<keyword evidence="1" id="KW-0472">Membrane</keyword>
<dbReference type="GO" id="GO:0008610">
    <property type="term" value="P:lipid biosynthetic process"/>
    <property type="evidence" value="ECO:0007669"/>
    <property type="project" value="InterPro"/>
</dbReference>
<keyword evidence="1" id="KW-1133">Transmembrane helix</keyword>
<proteinExistence type="predicted"/>
<accession>A0A3E0H2S8</accession>
<feature type="transmembrane region" description="Helical" evidence="1">
    <location>
        <begin position="130"/>
        <end position="148"/>
    </location>
</feature>
<keyword evidence="4" id="KW-1185">Reference proteome</keyword>
<name>A0A3E0H2S8_9GAMM</name>
<feature type="domain" description="Fatty acid hydroxylase" evidence="2">
    <location>
        <begin position="85"/>
        <end position="233"/>
    </location>
</feature>
<dbReference type="RefSeq" id="WP_116208241.1">
    <property type="nucleotide sequence ID" value="NZ_QUNR01000003.1"/>
</dbReference>
<feature type="transmembrane region" description="Helical" evidence="1">
    <location>
        <begin position="6"/>
        <end position="24"/>
    </location>
</feature>
<reference evidence="3 4" key="1">
    <citation type="submission" date="2018-08" db="EMBL/GenBank/DDBJ databases">
        <title>Genomic Encyclopedia of Type Strains, Phase IV (KMG-IV): sequencing the most valuable type-strain genomes for metagenomic binning, comparative biology and taxonomic classification.</title>
        <authorList>
            <person name="Goeker M."/>
        </authorList>
    </citation>
    <scope>NUCLEOTIDE SEQUENCE [LARGE SCALE GENOMIC DNA]</scope>
    <source>
        <strain evidence="3 4">DSM 26022</strain>
    </source>
</reference>